<proteinExistence type="inferred from homology"/>
<dbReference type="SUPFAM" id="SSF46458">
    <property type="entry name" value="Globin-like"/>
    <property type="match status" value="1"/>
</dbReference>
<evidence type="ECO:0000256" key="3">
    <source>
        <dbReference type="ARBA" id="ARBA00023307"/>
    </source>
</evidence>
<dbReference type="EMBL" id="CP001287">
    <property type="protein sequence ID" value="ACK65130.1"/>
    <property type="molecule type" value="Genomic_DNA"/>
</dbReference>
<comment type="similarity">
    <text evidence="1">Belongs to the phycobiliprotein family.</text>
</comment>
<dbReference type="InterPro" id="IPR009050">
    <property type="entry name" value="Globin-like_sf"/>
</dbReference>
<evidence type="ECO:0008006" key="6">
    <source>
        <dbReference type="Google" id="ProtNLM"/>
    </source>
</evidence>
<dbReference type="InterPro" id="IPR038719">
    <property type="entry name" value="Phycobilisome_asu/bsu_sf"/>
</dbReference>
<dbReference type="STRING" id="41431.PCC8801_1055"/>
<keyword evidence="5" id="KW-1185">Reference proteome</keyword>
<dbReference type="KEGG" id="cyp:PCC8801_1055"/>
<accession>B7K0Y9</accession>
<evidence type="ECO:0000256" key="1">
    <source>
        <dbReference type="ARBA" id="ARBA00008182"/>
    </source>
</evidence>
<organism evidence="4 5">
    <name type="scientific">Rippkaea orientalis (strain PCC 8801 / RF-1)</name>
    <name type="common">Cyanothece sp. (strain PCC 8801)</name>
    <dbReference type="NCBI Taxonomy" id="41431"/>
    <lineage>
        <taxon>Bacteria</taxon>
        <taxon>Bacillati</taxon>
        <taxon>Cyanobacteriota</taxon>
        <taxon>Cyanophyceae</taxon>
        <taxon>Oscillatoriophycideae</taxon>
        <taxon>Chroococcales</taxon>
        <taxon>Aphanothecaceae</taxon>
        <taxon>Rippkaea</taxon>
        <taxon>Rippkaea orientalis</taxon>
    </lineage>
</organism>
<dbReference type="RefSeq" id="WP_012594405.1">
    <property type="nucleotide sequence ID" value="NC_011726.1"/>
</dbReference>
<protein>
    <recommendedName>
        <fullName evidence="6">Phycobilisome protein</fullName>
    </recommendedName>
</protein>
<dbReference type="HOGENOM" id="CLU_137322_1_0_3"/>
<keyword evidence="2" id="KW-0157">Chromophore</keyword>
<gene>
    <name evidence="4" type="ordered locus">PCC8801_1055</name>
</gene>
<evidence type="ECO:0000313" key="4">
    <source>
        <dbReference type="EMBL" id="ACK65130.1"/>
    </source>
</evidence>
<dbReference type="eggNOG" id="ENOG5032GP1">
    <property type="taxonomic scope" value="Bacteria"/>
</dbReference>
<evidence type="ECO:0000313" key="5">
    <source>
        <dbReference type="Proteomes" id="UP000008204"/>
    </source>
</evidence>
<reference evidence="5" key="1">
    <citation type="journal article" date="2011" name="MBio">
        <title>Novel metabolic attributes of the genus Cyanothece, comprising a group of unicellular nitrogen-fixing Cyanobacteria.</title>
        <authorList>
            <person name="Bandyopadhyay A."/>
            <person name="Elvitigala T."/>
            <person name="Welsh E."/>
            <person name="Stockel J."/>
            <person name="Liberton M."/>
            <person name="Min H."/>
            <person name="Sherman L.A."/>
            <person name="Pakrasi H.B."/>
        </authorList>
    </citation>
    <scope>NUCLEOTIDE SEQUENCE [LARGE SCALE GENOMIC DNA]</scope>
    <source>
        <strain evidence="5">PCC 8801</strain>
    </source>
</reference>
<dbReference type="OrthoDB" id="531025at2"/>
<name>B7K0Y9_RIPO1</name>
<dbReference type="AlphaFoldDB" id="B7K0Y9"/>
<dbReference type="Gene3D" id="1.10.490.20">
    <property type="entry name" value="Phycocyanins"/>
    <property type="match status" value="1"/>
</dbReference>
<sequence length="166" mass="19482">MQTDFEELFYQAEDHYLQAPEIDKVKTQVSLLGERLETYKLLRDQEIAIFQPIADSLLKAFPQETISLIEKAIKHWLCVMRYGAMAMLLNNPDFFRHRLLEWLTDIIHAHEMVTIEQHLYELLEVSLQEKLDGHQFQLIKPFLSQAQTTLLDKKTPVESLRVGETV</sequence>
<keyword evidence="3" id="KW-0089">Bile pigment</keyword>
<dbReference type="Proteomes" id="UP000008204">
    <property type="component" value="Chromosome"/>
</dbReference>
<evidence type="ECO:0000256" key="2">
    <source>
        <dbReference type="ARBA" id="ARBA00022991"/>
    </source>
</evidence>